<dbReference type="GO" id="GO:0046677">
    <property type="term" value="P:response to antibiotic"/>
    <property type="evidence" value="ECO:0007669"/>
    <property type="project" value="UniProtKB-KW"/>
</dbReference>
<evidence type="ECO:0000256" key="7">
    <source>
        <dbReference type="SAM" id="MobiDB-lite"/>
    </source>
</evidence>
<dbReference type="InterPro" id="IPR050763">
    <property type="entry name" value="ABC_transporter_ATP-binding"/>
</dbReference>
<keyword evidence="2" id="KW-0813">Transport</keyword>
<keyword evidence="10" id="KW-1185">Reference proteome</keyword>
<dbReference type="InterPro" id="IPR003439">
    <property type="entry name" value="ABC_transporter-like_ATP-bd"/>
</dbReference>
<dbReference type="InterPro" id="IPR027417">
    <property type="entry name" value="P-loop_NTPase"/>
</dbReference>
<evidence type="ECO:0000256" key="4">
    <source>
        <dbReference type="ARBA" id="ARBA00022840"/>
    </source>
</evidence>
<evidence type="ECO:0000313" key="10">
    <source>
        <dbReference type="Proteomes" id="UP000035034"/>
    </source>
</evidence>
<sequence length="341" mass="36890">MDMIHARGLVQTFYTGRGKQKREVRAVDGVDLHVAEGEVVGFLGPNGAGKTTTLRMLTTLLRPTAGTATVNGYDVVQDSVQVRRSIGYVSQAGGTFSQAQAGDEVVDHGMLYGMSRRDAVKRGHELFGQLQLDGLWERMPKNMSGGQKRRLDIVMGLIHDPTLVFLDEPTTGLDPQARANLWDHIAKLRTERGATVFLTTHYLDEADALSDRIIIIDNGTIVAADTAENLKAQVSGDLVSLEVAAGEHVEVASKRLGVIASDVETDARHVRGRVRRAGREVPGLLRALESDGVALDSIEIVKPTLDDVFLTLTGRSLRDAEAEQSSESETAPSLTKEGVSQ</sequence>
<dbReference type="PROSITE" id="PS50893">
    <property type="entry name" value="ABC_TRANSPORTER_2"/>
    <property type="match status" value="1"/>
</dbReference>
<dbReference type="GO" id="GO:0005524">
    <property type="term" value="F:ATP binding"/>
    <property type="evidence" value="ECO:0007669"/>
    <property type="project" value="UniProtKB-KW"/>
</dbReference>
<dbReference type="PANTHER" id="PTHR42711">
    <property type="entry name" value="ABC TRANSPORTER ATP-BINDING PROTEIN"/>
    <property type="match status" value="1"/>
</dbReference>
<evidence type="ECO:0000313" key="9">
    <source>
        <dbReference type="EMBL" id="GAB20492.1"/>
    </source>
</evidence>
<dbReference type="PANTHER" id="PTHR42711:SF5">
    <property type="entry name" value="ABC TRANSPORTER ATP-BINDING PROTEIN NATA"/>
    <property type="match status" value="1"/>
</dbReference>
<dbReference type="Pfam" id="PF13732">
    <property type="entry name" value="DrrA1-3_C"/>
    <property type="match status" value="1"/>
</dbReference>
<proteinExistence type="inferred from homology"/>
<protein>
    <submittedName>
        <fullName evidence="9">Putative multidrug ABC transporter ATP-binding protein</fullName>
    </submittedName>
</protein>
<dbReference type="eggNOG" id="COG1131">
    <property type="taxonomic scope" value="Bacteria"/>
</dbReference>
<dbReference type="InterPro" id="IPR005894">
    <property type="entry name" value="DrrA"/>
</dbReference>
<comment type="subcellular location">
    <subcellularLocation>
        <location evidence="1">Cell membrane</location>
        <topology evidence="1">Peripheral membrane protein</topology>
        <orientation evidence="1">Cytoplasmic side</orientation>
    </subcellularLocation>
</comment>
<dbReference type="Pfam" id="PF00005">
    <property type="entry name" value="ABC_tran"/>
    <property type="match status" value="1"/>
</dbReference>
<dbReference type="InterPro" id="IPR025302">
    <property type="entry name" value="DrrA1/2-like_C"/>
</dbReference>
<feature type="region of interest" description="Disordered" evidence="7">
    <location>
        <begin position="319"/>
        <end position="341"/>
    </location>
</feature>
<dbReference type="GO" id="GO:1900753">
    <property type="term" value="P:doxorubicin transport"/>
    <property type="evidence" value="ECO:0007669"/>
    <property type="project" value="InterPro"/>
</dbReference>
<evidence type="ECO:0000256" key="5">
    <source>
        <dbReference type="ARBA" id="ARBA00023251"/>
    </source>
</evidence>
<organism evidence="9 10">
    <name type="scientific">Gordonia effusa NBRC 100432</name>
    <dbReference type="NCBI Taxonomy" id="1077974"/>
    <lineage>
        <taxon>Bacteria</taxon>
        <taxon>Bacillati</taxon>
        <taxon>Actinomycetota</taxon>
        <taxon>Actinomycetes</taxon>
        <taxon>Mycobacteriales</taxon>
        <taxon>Gordoniaceae</taxon>
        <taxon>Gordonia</taxon>
    </lineage>
</organism>
<evidence type="ECO:0000259" key="8">
    <source>
        <dbReference type="PROSITE" id="PS50893"/>
    </source>
</evidence>
<dbReference type="Proteomes" id="UP000035034">
    <property type="component" value="Unassembled WGS sequence"/>
</dbReference>
<feature type="domain" description="ABC transporter" evidence="8">
    <location>
        <begin position="4"/>
        <end position="243"/>
    </location>
</feature>
<dbReference type="SMART" id="SM00382">
    <property type="entry name" value="AAA"/>
    <property type="match status" value="1"/>
</dbReference>
<keyword evidence="4 9" id="KW-0067">ATP-binding</keyword>
<dbReference type="NCBIfam" id="TIGR01188">
    <property type="entry name" value="drrA"/>
    <property type="match status" value="1"/>
</dbReference>
<dbReference type="InterPro" id="IPR017871">
    <property type="entry name" value="ABC_transporter-like_CS"/>
</dbReference>
<accession>H0R5Z1</accession>
<dbReference type="GO" id="GO:0043215">
    <property type="term" value="P:daunorubicin transport"/>
    <property type="evidence" value="ECO:0007669"/>
    <property type="project" value="InterPro"/>
</dbReference>
<reference evidence="9 10" key="1">
    <citation type="submission" date="2011-12" db="EMBL/GenBank/DDBJ databases">
        <title>Whole genome shotgun sequence of Gordonia effusa NBRC 100432.</title>
        <authorList>
            <person name="Yoshida I."/>
            <person name="Takarada H."/>
            <person name="Hosoyama A."/>
            <person name="Tsuchikane K."/>
            <person name="Katsumata H."/>
            <person name="Yamazaki S."/>
            <person name="Fujita N."/>
        </authorList>
    </citation>
    <scope>NUCLEOTIDE SEQUENCE [LARGE SCALE GENOMIC DNA]</scope>
    <source>
        <strain evidence="9 10">NBRC 100432</strain>
    </source>
</reference>
<dbReference type="AlphaFoldDB" id="H0R5Z1"/>
<evidence type="ECO:0000256" key="2">
    <source>
        <dbReference type="ARBA" id="ARBA00022448"/>
    </source>
</evidence>
<dbReference type="SUPFAM" id="SSF52540">
    <property type="entry name" value="P-loop containing nucleoside triphosphate hydrolases"/>
    <property type="match status" value="1"/>
</dbReference>
<comment type="caution">
    <text evidence="9">The sequence shown here is derived from an EMBL/GenBank/DDBJ whole genome shotgun (WGS) entry which is preliminary data.</text>
</comment>
<dbReference type="GO" id="GO:0016887">
    <property type="term" value="F:ATP hydrolysis activity"/>
    <property type="evidence" value="ECO:0007669"/>
    <property type="project" value="InterPro"/>
</dbReference>
<feature type="compositionally biased region" description="Low complexity" evidence="7">
    <location>
        <begin position="323"/>
        <end position="333"/>
    </location>
</feature>
<evidence type="ECO:0000256" key="3">
    <source>
        <dbReference type="ARBA" id="ARBA00022741"/>
    </source>
</evidence>
<dbReference type="GO" id="GO:0005886">
    <property type="term" value="C:plasma membrane"/>
    <property type="evidence" value="ECO:0007669"/>
    <property type="project" value="UniProtKB-SubCell"/>
</dbReference>
<keyword evidence="3" id="KW-0547">Nucleotide-binding</keyword>
<comment type="similarity">
    <text evidence="6">Belongs to the ABC transporter superfamily. Drug exporter-1 (DrugE1) (TC 3.A.1.105) family.</text>
</comment>
<dbReference type="EMBL" id="BAEH01000116">
    <property type="protein sequence ID" value="GAB20492.1"/>
    <property type="molecule type" value="Genomic_DNA"/>
</dbReference>
<evidence type="ECO:0000256" key="1">
    <source>
        <dbReference type="ARBA" id="ARBA00004413"/>
    </source>
</evidence>
<evidence type="ECO:0000256" key="6">
    <source>
        <dbReference type="ARBA" id="ARBA00049985"/>
    </source>
</evidence>
<dbReference type="PROSITE" id="PS00211">
    <property type="entry name" value="ABC_TRANSPORTER_1"/>
    <property type="match status" value="1"/>
</dbReference>
<keyword evidence="5" id="KW-0046">Antibiotic resistance</keyword>
<dbReference type="STRING" id="1077974.GOEFS_116_00020"/>
<dbReference type="InterPro" id="IPR003593">
    <property type="entry name" value="AAA+_ATPase"/>
</dbReference>
<dbReference type="Gene3D" id="3.40.50.300">
    <property type="entry name" value="P-loop containing nucleotide triphosphate hydrolases"/>
    <property type="match status" value="1"/>
</dbReference>
<name>H0R5Z1_9ACTN</name>
<gene>
    <name evidence="9" type="ORF">GOEFS_116_00020</name>
</gene>